<feature type="region of interest" description="Disordered" evidence="6">
    <location>
        <begin position="163"/>
        <end position="199"/>
    </location>
</feature>
<evidence type="ECO:0000256" key="3">
    <source>
        <dbReference type="ARBA" id="ARBA00006731"/>
    </source>
</evidence>
<dbReference type="SMART" id="SM00584">
    <property type="entry name" value="TLDc"/>
    <property type="match status" value="1"/>
</dbReference>
<evidence type="ECO:0000256" key="6">
    <source>
        <dbReference type="SAM" id="MobiDB-lite"/>
    </source>
</evidence>
<dbReference type="EMBL" id="NPHW01002425">
    <property type="protein sequence ID" value="OXV11538.1"/>
    <property type="molecule type" value="Genomic_DNA"/>
</dbReference>
<sequence>MGAGQSTDGSGHAPSPEELSHILAERFAAKCFTPLELTHFKDNFFSRALNEGGLRYWNENILSDFLGIPDGATSHRYAGYDTPLDAGPVIFRMVSYLGAFPFQATLAPSVLSFEAMVKVVVLLTERYGRVLKRGNKDRVRLLFGSLADVGRKDFELSNMDASANGQSSTYQTTTEKSGSHVPGFSIDEPANDGDEEEDDDDLALAALESLDAIEVFKHDSRIDRAVFEARVSADTFRRLLMLLLAIAPLKTLEPVSEYTFQLSHDDMEAIRLQADSIVASFGSDEIASGIRYKTFARIASISLPNLFYPLTPLFEHLLFSINLDLSRRQGTLEPSDSIIPSIEKPILPPQRPSPILLPGSFESAILNPSVLSHLSFSLAISSGSNLFHSGIRLHPLFSSAAHGQSITTFSHNVLTWQSPTLLLVQGASTKDNVRDEEKSIILGAYLPQSWKQSPSYNNLTGGNDHSKLPCLFQLYPFHSIIRGNSSVSSQKATTSAIFFSASTGIAIGCEVSLPARNSFGPGITLSPAYSSKHQQQPPIPMGGGSLLIDPAFEMAELHVSSNSKGGVFLPPVPNMPTMTRIEIYNLEVWGLVADQKPSNANSEAAAHDAIALQRAKWEFDARDAERRRSINLKLGGSNLEVQSARALLEMAGIAGDSGKSGGSV</sequence>
<keyword evidence="9" id="KW-1185">Reference proteome</keyword>
<dbReference type="GO" id="GO:0005634">
    <property type="term" value="C:nucleus"/>
    <property type="evidence" value="ECO:0007669"/>
    <property type="project" value="TreeGrafter"/>
</dbReference>
<protein>
    <recommendedName>
        <fullName evidence="4">Restriction of telomere capping protein 5</fullName>
    </recommendedName>
</protein>
<proteinExistence type="inferred from homology"/>
<dbReference type="OrthoDB" id="289228at2759"/>
<comment type="similarity">
    <text evidence="3">Belongs to the RTC5 family.</text>
</comment>
<dbReference type="Proteomes" id="UP000243515">
    <property type="component" value="Unassembled WGS sequence"/>
</dbReference>
<evidence type="ECO:0000313" key="9">
    <source>
        <dbReference type="Proteomes" id="UP000243515"/>
    </source>
</evidence>
<evidence type="ECO:0000256" key="2">
    <source>
        <dbReference type="ARBA" id="ARBA00004496"/>
    </source>
</evidence>
<evidence type="ECO:0000256" key="5">
    <source>
        <dbReference type="ARBA" id="ARBA00022490"/>
    </source>
</evidence>
<comment type="caution">
    <text evidence="8">The sequence shown here is derived from an EMBL/GenBank/DDBJ whole genome shotgun (WGS) entry which is preliminary data.</text>
</comment>
<dbReference type="GO" id="GO:0005737">
    <property type="term" value="C:cytoplasm"/>
    <property type="evidence" value="ECO:0007669"/>
    <property type="project" value="UniProtKB-SubCell"/>
</dbReference>
<evidence type="ECO:0000256" key="1">
    <source>
        <dbReference type="ARBA" id="ARBA00002738"/>
    </source>
</evidence>
<gene>
    <name evidence="8" type="ORF">Egran_00700</name>
</gene>
<evidence type="ECO:0000259" key="7">
    <source>
        <dbReference type="PROSITE" id="PS51886"/>
    </source>
</evidence>
<dbReference type="InterPro" id="IPR006571">
    <property type="entry name" value="TLDc_dom"/>
</dbReference>
<feature type="compositionally biased region" description="Acidic residues" evidence="6">
    <location>
        <begin position="189"/>
        <end position="199"/>
    </location>
</feature>
<comment type="function">
    <text evidence="1">May be involved in a process influencing telomere capping.</text>
</comment>
<feature type="domain" description="TLDc" evidence="7">
    <location>
        <begin position="364"/>
        <end position="592"/>
    </location>
</feature>
<reference evidence="8 9" key="1">
    <citation type="journal article" date="2015" name="Environ. Microbiol.">
        <title>Metagenome sequence of Elaphomyces granulatus from sporocarp tissue reveals Ascomycota ectomycorrhizal fingerprints of genome expansion and a Proteobacteria-rich microbiome.</title>
        <authorList>
            <person name="Quandt C.A."/>
            <person name="Kohler A."/>
            <person name="Hesse C.N."/>
            <person name="Sharpton T.J."/>
            <person name="Martin F."/>
            <person name="Spatafora J.W."/>
        </authorList>
    </citation>
    <scope>NUCLEOTIDE SEQUENCE [LARGE SCALE GENOMIC DNA]</scope>
    <source>
        <strain evidence="8 9">OSC145934</strain>
    </source>
</reference>
<evidence type="ECO:0000256" key="4">
    <source>
        <dbReference type="ARBA" id="ARBA00015163"/>
    </source>
</evidence>
<dbReference type="PANTHER" id="PTHR23354:SF130">
    <property type="entry name" value="RESTRICTION OF TELOMERE CAPPING PROTEIN 5"/>
    <property type="match status" value="1"/>
</dbReference>
<keyword evidence="5" id="KW-0963">Cytoplasm</keyword>
<dbReference type="Pfam" id="PF07534">
    <property type="entry name" value="TLD"/>
    <property type="match status" value="1"/>
</dbReference>
<evidence type="ECO:0000313" key="8">
    <source>
        <dbReference type="EMBL" id="OXV11538.1"/>
    </source>
</evidence>
<name>A0A232M5C2_9EURO</name>
<dbReference type="GO" id="GO:0006979">
    <property type="term" value="P:response to oxidative stress"/>
    <property type="evidence" value="ECO:0007669"/>
    <property type="project" value="TreeGrafter"/>
</dbReference>
<dbReference type="AlphaFoldDB" id="A0A232M5C2"/>
<feature type="compositionally biased region" description="Polar residues" evidence="6">
    <location>
        <begin position="163"/>
        <end position="176"/>
    </location>
</feature>
<dbReference type="PANTHER" id="PTHR23354">
    <property type="entry name" value="NUCLEOLAR PROTEIN 7/ESTROGEN RECEPTOR COACTIVATOR-RELATED"/>
    <property type="match status" value="1"/>
</dbReference>
<comment type="subcellular location">
    <subcellularLocation>
        <location evidence="2">Cytoplasm</location>
    </subcellularLocation>
</comment>
<organism evidence="8 9">
    <name type="scientific">Elaphomyces granulatus</name>
    <dbReference type="NCBI Taxonomy" id="519963"/>
    <lineage>
        <taxon>Eukaryota</taxon>
        <taxon>Fungi</taxon>
        <taxon>Dikarya</taxon>
        <taxon>Ascomycota</taxon>
        <taxon>Pezizomycotina</taxon>
        <taxon>Eurotiomycetes</taxon>
        <taxon>Eurotiomycetidae</taxon>
        <taxon>Eurotiales</taxon>
        <taxon>Elaphomycetaceae</taxon>
        <taxon>Elaphomyces</taxon>
    </lineage>
</organism>
<dbReference type="PROSITE" id="PS51886">
    <property type="entry name" value="TLDC"/>
    <property type="match status" value="1"/>
</dbReference>
<accession>A0A232M5C2</accession>